<dbReference type="OrthoDB" id="5395574at2"/>
<dbReference type="Gene3D" id="3.40.50.10610">
    <property type="entry name" value="ABC-type transport auxiliary lipoprotein component"/>
    <property type="match status" value="1"/>
</dbReference>
<keyword evidence="3" id="KW-1185">Reference proteome</keyword>
<protein>
    <submittedName>
        <fullName evidence="2">Penicillin-binding protein activator LpoB</fullName>
    </submittedName>
</protein>
<evidence type="ECO:0000313" key="2">
    <source>
        <dbReference type="EMBL" id="TRO78420.1"/>
    </source>
</evidence>
<feature type="chain" id="PRO_5021990711" evidence="1">
    <location>
        <begin position="25"/>
        <end position="194"/>
    </location>
</feature>
<dbReference type="PROSITE" id="PS51257">
    <property type="entry name" value="PROKAR_LIPOPROTEIN"/>
    <property type="match status" value="1"/>
</dbReference>
<evidence type="ECO:0000256" key="1">
    <source>
        <dbReference type="SAM" id="SignalP"/>
    </source>
</evidence>
<dbReference type="AlphaFoldDB" id="A0A550J5C0"/>
<dbReference type="RefSeq" id="WP_092055188.1">
    <property type="nucleotide sequence ID" value="NZ_FOJJ01000010.1"/>
</dbReference>
<comment type="caution">
    <text evidence="2">The sequence shown here is derived from an EMBL/GenBank/DDBJ whole genome shotgun (WGS) entry which is preliminary data.</text>
</comment>
<gene>
    <name evidence="2" type="ORF">FL622_16405</name>
</gene>
<name>A0A550J5C0_9BACT</name>
<dbReference type="InterPro" id="IPR008517">
    <property type="entry name" value="GNA1162-like"/>
</dbReference>
<dbReference type="Pfam" id="PF05643">
    <property type="entry name" value="GNA1162-like"/>
    <property type="match status" value="1"/>
</dbReference>
<dbReference type="EMBL" id="VJVV01000018">
    <property type="protein sequence ID" value="TRO78420.1"/>
    <property type="molecule type" value="Genomic_DNA"/>
</dbReference>
<feature type="signal peptide" evidence="1">
    <location>
        <begin position="1"/>
        <end position="24"/>
    </location>
</feature>
<keyword evidence="1" id="KW-0732">Signal</keyword>
<evidence type="ECO:0000313" key="3">
    <source>
        <dbReference type="Proteomes" id="UP000317155"/>
    </source>
</evidence>
<proteinExistence type="predicted"/>
<sequence length="194" mass="20986">MKWKKTFPGIVLTCFLLIFLASCAWSPGHPDYTNESMDFGAVRSVAVLPFMNLSSDDQAGERVRDAFMGMLLATEAIYVLPPGEVERGISRVGIRIPQTPTMEEVTKLKGVLEVDAVITGVLREYGVVRSGSAEANLVSLSLQMLETQTGSTVWAASSTKGGISLTDRLLGSGGRPMNDVTIQVIDDLLDELFD</sequence>
<dbReference type="Proteomes" id="UP000317155">
    <property type="component" value="Unassembled WGS sequence"/>
</dbReference>
<reference evidence="2 3" key="1">
    <citation type="submission" date="2019-07" db="EMBL/GenBank/DDBJ databases">
        <title>Insights of Desulfuromonas acetexigens electromicrobiology.</title>
        <authorList>
            <person name="Katuri K."/>
            <person name="Sapireddy V."/>
            <person name="Shaw D.R."/>
            <person name="Saikaly P."/>
        </authorList>
    </citation>
    <scope>NUCLEOTIDE SEQUENCE [LARGE SCALE GENOMIC DNA]</scope>
    <source>
        <strain evidence="2 3">2873</strain>
    </source>
</reference>
<accession>A0A550J5C0</accession>
<organism evidence="2 3">
    <name type="scientific">Trichloromonas acetexigens</name>
    <dbReference type="NCBI Taxonomy" id="38815"/>
    <lineage>
        <taxon>Bacteria</taxon>
        <taxon>Pseudomonadati</taxon>
        <taxon>Thermodesulfobacteriota</taxon>
        <taxon>Desulfuromonadia</taxon>
        <taxon>Desulfuromonadales</taxon>
        <taxon>Trichloromonadaceae</taxon>
        <taxon>Trichloromonas</taxon>
    </lineage>
</organism>